<evidence type="ECO:0000256" key="1">
    <source>
        <dbReference type="SAM" id="MobiDB-lite"/>
    </source>
</evidence>
<feature type="compositionally biased region" description="Polar residues" evidence="1">
    <location>
        <begin position="120"/>
        <end position="129"/>
    </location>
</feature>
<dbReference type="Proteomes" id="UP000677803">
    <property type="component" value="Unassembled WGS sequence"/>
</dbReference>
<dbReference type="OrthoDB" id="8923540at2759"/>
<gene>
    <name evidence="2" type="ORF">MMEN_LOCUS3441</name>
</gene>
<name>A0A8S4AFM3_9TELE</name>
<comment type="caution">
    <text evidence="2">The sequence shown here is derived from an EMBL/GenBank/DDBJ whole genome shotgun (WGS) entry which is preliminary data.</text>
</comment>
<feature type="region of interest" description="Disordered" evidence="1">
    <location>
        <begin position="94"/>
        <end position="129"/>
    </location>
</feature>
<keyword evidence="3" id="KW-1185">Reference proteome</keyword>
<dbReference type="EMBL" id="CAJRST010002224">
    <property type="protein sequence ID" value="CAG5866734.1"/>
    <property type="molecule type" value="Genomic_DNA"/>
</dbReference>
<protein>
    <submittedName>
        <fullName evidence="2">(Atlantic silverside) hypothetical protein</fullName>
    </submittedName>
</protein>
<reference evidence="2" key="1">
    <citation type="submission" date="2021-05" db="EMBL/GenBank/DDBJ databases">
        <authorList>
            <person name="Tigano A."/>
        </authorList>
    </citation>
    <scope>NUCLEOTIDE SEQUENCE</scope>
</reference>
<dbReference type="AlphaFoldDB" id="A0A8S4AFM3"/>
<organism evidence="2 3">
    <name type="scientific">Menidia menidia</name>
    <name type="common">Atlantic silverside</name>
    <dbReference type="NCBI Taxonomy" id="238744"/>
    <lineage>
        <taxon>Eukaryota</taxon>
        <taxon>Metazoa</taxon>
        <taxon>Chordata</taxon>
        <taxon>Craniata</taxon>
        <taxon>Vertebrata</taxon>
        <taxon>Euteleostomi</taxon>
        <taxon>Actinopterygii</taxon>
        <taxon>Neopterygii</taxon>
        <taxon>Teleostei</taxon>
        <taxon>Neoteleostei</taxon>
        <taxon>Acanthomorphata</taxon>
        <taxon>Ovalentaria</taxon>
        <taxon>Atherinomorphae</taxon>
        <taxon>Atheriniformes</taxon>
        <taxon>Atherinopsidae</taxon>
        <taxon>Menidiinae</taxon>
        <taxon>Menidia</taxon>
    </lineage>
</organism>
<evidence type="ECO:0000313" key="3">
    <source>
        <dbReference type="Proteomes" id="UP000677803"/>
    </source>
</evidence>
<sequence length="199" mass="23288">MGQNRKEPVPHEDLRVLKVLNQKEDRDLQRKLKTLDKQHSYSRRTLQLRRERLVAEERRVMMVKLCQPKATLNIALKEIREHEVAASHFRRSIHTSGGALPSNTPLYPTKGSGPAEHSRSVSAPPTRRNFQSSVSFVQMKNIATIDSISEKEVARRRQKARDDMERRKQLQWETLHKRVAAFIQRLRDKDNMESFDKNT</sequence>
<accession>A0A8S4AFM3</accession>
<evidence type="ECO:0000313" key="2">
    <source>
        <dbReference type="EMBL" id="CAG5866734.1"/>
    </source>
</evidence>
<proteinExistence type="predicted"/>